<sequence>MEAGHQDPSYTDEPRPSAFISTPARLDCSSSFMGSPKSSFLRVSYWFSRLSLSRGLLFRIPLNIGLVGSSAACVRTASTHPLIGACVQTLDPRVVANVSSRYHAQNIPFAFLRLHLPLETQKHLLKFPHTTLDSPVVVAIKELSPPTLATGKGCCSHCHGKTQNHFFQYPRGKITTFTPHHAQERCLLAPTKTYISPSGFLLLLLPASHHVTLNAP</sequence>
<keyword evidence="2" id="KW-1185">Reference proteome</keyword>
<dbReference type="EMBL" id="VSRR010037391">
    <property type="protein sequence ID" value="MPC73727.1"/>
    <property type="molecule type" value="Genomic_DNA"/>
</dbReference>
<gene>
    <name evidence="1" type="ORF">E2C01_068064</name>
</gene>
<dbReference type="AlphaFoldDB" id="A0A5B7HWW7"/>
<organism evidence="1 2">
    <name type="scientific">Portunus trituberculatus</name>
    <name type="common">Swimming crab</name>
    <name type="synonym">Neptunus trituberculatus</name>
    <dbReference type="NCBI Taxonomy" id="210409"/>
    <lineage>
        <taxon>Eukaryota</taxon>
        <taxon>Metazoa</taxon>
        <taxon>Ecdysozoa</taxon>
        <taxon>Arthropoda</taxon>
        <taxon>Crustacea</taxon>
        <taxon>Multicrustacea</taxon>
        <taxon>Malacostraca</taxon>
        <taxon>Eumalacostraca</taxon>
        <taxon>Eucarida</taxon>
        <taxon>Decapoda</taxon>
        <taxon>Pleocyemata</taxon>
        <taxon>Brachyura</taxon>
        <taxon>Eubrachyura</taxon>
        <taxon>Portunoidea</taxon>
        <taxon>Portunidae</taxon>
        <taxon>Portuninae</taxon>
        <taxon>Portunus</taxon>
    </lineage>
</organism>
<proteinExistence type="predicted"/>
<protein>
    <submittedName>
        <fullName evidence="1">Uncharacterized protein</fullName>
    </submittedName>
</protein>
<accession>A0A5B7HWW7</accession>
<evidence type="ECO:0000313" key="1">
    <source>
        <dbReference type="EMBL" id="MPC73727.1"/>
    </source>
</evidence>
<dbReference type="Proteomes" id="UP000324222">
    <property type="component" value="Unassembled WGS sequence"/>
</dbReference>
<evidence type="ECO:0000313" key="2">
    <source>
        <dbReference type="Proteomes" id="UP000324222"/>
    </source>
</evidence>
<reference evidence="1 2" key="1">
    <citation type="submission" date="2019-05" db="EMBL/GenBank/DDBJ databases">
        <title>Another draft genome of Portunus trituberculatus and its Hox gene families provides insights of decapod evolution.</title>
        <authorList>
            <person name="Jeong J.-H."/>
            <person name="Song I."/>
            <person name="Kim S."/>
            <person name="Choi T."/>
            <person name="Kim D."/>
            <person name="Ryu S."/>
            <person name="Kim W."/>
        </authorList>
    </citation>
    <scope>NUCLEOTIDE SEQUENCE [LARGE SCALE GENOMIC DNA]</scope>
    <source>
        <tissue evidence="1">Muscle</tissue>
    </source>
</reference>
<name>A0A5B7HWW7_PORTR</name>
<comment type="caution">
    <text evidence="1">The sequence shown here is derived from an EMBL/GenBank/DDBJ whole genome shotgun (WGS) entry which is preliminary data.</text>
</comment>